<organism evidence="2 3">
    <name type="scientific">Sinobacterium caligoides</name>
    <dbReference type="NCBI Taxonomy" id="933926"/>
    <lineage>
        <taxon>Bacteria</taxon>
        <taxon>Pseudomonadati</taxon>
        <taxon>Pseudomonadota</taxon>
        <taxon>Gammaproteobacteria</taxon>
        <taxon>Cellvibrionales</taxon>
        <taxon>Spongiibacteraceae</taxon>
        <taxon>Sinobacterium</taxon>
    </lineage>
</organism>
<name>A0A3N2D5H3_9GAMM</name>
<comment type="caution">
    <text evidence="2">The sequence shown here is derived from an EMBL/GenBank/DDBJ whole genome shotgun (WGS) entry which is preliminary data.</text>
</comment>
<dbReference type="InterPro" id="IPR032710">
    <property type="entry name" value="NTF2-like_dom_sf"/>
</dbReference>
<dbReference type="RefSeq" id="WP_123714071.1">
    <property type="nucleotide sequence ID" value="NZ_RKHR01000009.1"/>
</dbReference>
<feature type="domain" description="SnoaL-like" evidence="1">
    <location>
        <begin position="2"/>
        <end position="127"/>
    </location>
</feature>
<dbReference type="CDD" id="cd00531">
    <property type="entry name" value="NTF2_like"/>
    <property type="match status" value="1"/>
</dbReference>
<proteinExistence type="predicted"/>
<protein>
    <submittedName>
        <fullName evidence="2">SnoaL-like protein</fullName>
    </submittedName>
</protein>
<dbReference type="OrthoDB" id="7605094at2"/>
<dbReference type="SUPFAM" id="SSF54427">
    <property type="entry name" value="NTF2-like"/>
    <property type="match status" value="1"/>
</dbReference>
<dbReference type="EMBL" id="RKHR01000009">
    <property type="protein sequence ID" value="ROR94942.1"/>
    <property type="molecule type" value="Genomic_DNA"/>
</dbReference>
<dbReference type="AlphaFoldDB" id="A0A3N2D5H3"/>
<accession>A0A3N2D5H3</accession>
<reference evidence="2 3" key="1">
    <citation type="submission" date="2018-11" db="EMBL/GenBank/DDBJ databases">
        <title>Genomic Encyclopedia of Type Strains, Phase IV (KMG-IV): sequencing the most valuable type-strain genomes for metagenomic binning, comparative biology and taxonomic classification.</title>
        <authorList>
            <person name="Goeker M."/>
        </authorList>
    </citation>
    <scope>NUCLEOTIDE SEQUENCE [LARGE SCALE GENOMIC DNA]</scope>
    <source>
        <strain evidence="2 3">DSM 100316</strain>
    </source>
</reference>
<keyword evidence="3" id="KW-1185">Reference proteome</keyword>
<dbReference type="InterPro" id="IPR037401">
    <property type="entry name" value="SnoaL-like"/>
</dbReference>
<gene>
    <name evidence="2" type="ORF">EDC56_3757</name>
</gene>
<dbReference type="Pfam" id="PF13577">
    <property type="entry name" value="SnoaL_4"/>
    <property type="match status" value="1"/>
</dbReference>
<evidence type="ECO:0000313" key="3">
    <source>
        <dbReference type="Proteomes" id="UP000275394"/>
    </source>
</evidence>
<evidence type="ECO:0000313" key="2">
    <source>
        <dbReference type="EMBL" id="ROR94942.1"/>
    </source>
</evidence>
<sequence>MDDYRQIETLIYRYAELIDAGKLTELAKLFRLAEFYRADGELSARGEEAFLALQQRAVRLYNNGTPCTKHVTSNVIIELSPSSHSATARSYFSVLQAVEGFPLQTIIAGRYLDSFARIEGVWQFKKRQVIPELIGDLSHHLLFDITTEQQ</sequence>
<dbReference type="Gene3D" id="3.10.450.50">
    <property type="match status" value="1"/>
</dbReference>
<evidence type="ECO:0000259" key="1">
    <source>
        <dbReference type="Pfam" id="PF13577"/>
    </source>
</evidence>
<dbReference type="Proteomes" id="UP000275394">
    <property type="component" value="Unassembled WGS sequence"/>
</dbReference>